<dbReference type="InterPro" id="IPR008516">
    <property type="entry name" value="Na/K-Atpase_Interacting"/>
</dbReference>
<evidence type="ECO:0000256" key="3">
    <source>
        <dbReference type="ARBA" id="ARBA00022475"/>
    </source>
</evidence>
<evidence type="ECO:0000256" key="6">
    <source>
        <dbReference type="ARBA" id="ARBA00023136"/>
    </source>
</evidence>
<evidence type="ECO:0000256" key="7">
    <source>
        <dbReference type="RuleBase" id="RU368041"/>
    </source>
</evidence>
<dbReference type="EMBL" id="UYWW01003693">
    <property type="protein sequence ID" value="VDM12950.1"/>
    <property type="molecule type" value="Genomic_DNA"/>
</dbReference>
<comment type="similarity">
    <text evidence="2 7">Belongs to the NKAIN family.</text>
</comment>
<sequence length="371" mass="42637">MMCCCQSSRAWYLLVVSIWLLLTVIRQILDSIGRLWIPIFFNSFQVFSCICGLLAVIHWQKRLIVAFMLLSFTSILYNIALILWYNELFAISRDVPILSAGLSYSYRPKKQAINIATDEKFCADHYFMSATLNNSKDYNQEYSKEGIHSINQAINEQCVRPKNGYIRHSAKKSARKGTIIAYKNLNNFQKPISIKRSQSMTDLGNNCQQIGHIHNQQTYEPINKDVTNASKATGIMMTNLGCVYRSGSLKSFKMPTTEGVRRILSREEVVEQMPHQSVKYSPMTNFLTTYQPNDLIIGFTANGCYDLTSYGQMSPNLPQRQFVRYSKDNDKNAMYDKRERCRSMEKSSTIDHQKSTNTSDIPIFNINNFLV</sequence>
<accession>A0A3P7DSG1</accession>
<evidence type="ECO:0000256" key="4">
    <source>
        <dbReference type="ARBA" id="ARBA00022692"/>
    </source>
</evidence>
<evidence type="ECO:0000313" key="8">
    <source>
        <dbReference type="EMBL" id="VDM12950.1"/>
    </source>
</evidence>
<evidence type="ECO:0000256" key="5">
    <source>
        <dbReference type="ARBA" id="ARBA00022989"/>
    </source>
</evidence>
<keyword evidence="6 7" id="KW-0472">Membrane</keyword>
<dbReference type="PANTHER" id="PTHR13084">
    <property type="entry name" value="T-CELL LYMPHOMA BREAKPOINT-ASSOCIATED TARGET 1-RELATED"/>
    <property type="match status" value="1"/>
</dbReference>
<organism evidence="8 9">
    <name type="scientific">Wuchereria bancrofti</name>
    <dbReference type="NCBI Taxonomy" id="6293"/>
    <lineage>
        <taxon>Eukaryota</taxon>
        <taxon>Metazoa</taxon>
        <taxon>Ecdysozoa</taxon>
        <taxon>Nematoda</taxon>
        <taxon>Chromadorea</taxon>
        <taxon>Rhabditida</taxon>
        <taxon>Spirurina</taxon>
        <taxon>Spiruromorpha</taxon>
        <taxon>Filarioidea</taxon>
        <taxon>Onchocercidae</taxon>
        <taxon>Wuchereria</taxon>
    </lineage>
</organism>
<evidence type="ECO:0000256" key="1">
    <source>
        <dbReference type="ARBA" id="ARBA00004651"/>
    </source>
</evidence>
<proteinExistence type="inferred from homology"/>
<dbReference type="InParanoid" id="A0A3P7DSG1"/>
<dbReference type="PANTHER" id="PTHR13084:SF6">
    <property type="entry name" value="SODIUM_POTASSIUM-TRANSPORTING ATPASE SUBUNIT BETA-1-INTERACTING PROTEIN"/>
    <property type="match status" value="1"/>
</dbReference>
<keyword evidence="9" id="KW-1185">Reference proteome</keyword>
<keyword evidence="3 7" id="KW-1003">Cell membrane</keyword>
<evidence type="ECO:0000313" key="9">
    <source>
        <dbReference type="Proteomes" id="UP000270924"/>
    </source>
</evidence>
<protein>
    <recommendedName>
        <fullName evidence="7">Sodium/potassium-transporting ATPase subunit beta-1-interacting protein</fullName>
        <shortName evidence="7">Na(+)/K(+)-transporting ATPase subunit beta-1-interacting protein</shortName>
    </recommendedName>
</protein>
<keyword evidence="5 7" id="KW-1133">Transmembrane helix</keyword>
<name>A0A3P7DSG1_WUCBA</name>
<evidence type="ECO:0000256" key="2">
    <source>
        <dbReference type="ARBA" id="ARBA00006364"/>
    </source>
</evidence>
<comment type="subcellular location">
    <subcellularLocation>
        <location evidence="1 7">Cell membrane</location>
        <topology evidence="1 7">Multi-pass membrane protein</topology>
    </subcellularLocation>
</comment>
<dbReference type="AlphaFoldDB" id="A0A3P7DSG1"/>
<dbReference type="GO" id="GO:0002028">
    <property type="term" value="P:regulation of sodium ion transport"/>
    <property type="evidence" value="ECO:0007669"/>
    <property type="project" value="UniProtKB-UniRule"/>
</dbReference>
<gene>
    <name evidence="8" type="ORF">WBA_LOCUS6336</name>
</gene>
<feature type="transmembrane region" description="Helical" evidence="7">
    <location>
        <begin position="12"/>
        <end position="29"/>
    </location>
</feature>
<feature type="transmembrane region" description="Helical" evidence="7">
    <location>
        <begin position="35"/>
        <end position="56"/>
    </location>
</feature>
<reference evidence="8 9" key="1">
    <citation type="submission" date="2018-11" db="EMBL/GenBank/DDBJ databases">
        <authorList>
            <consortium name="Pathogen Informatics"/>
        </authorList>
    </citation>
    <scope>NUCLEOTIDE SEQUENCE [LARGE SCALE GENOMIC DNA]</scope>
</reference>
<dbReference type="Pfam" id="PF05640">
    <property type="entry name" value="NKAIN"/>
    <property type="match status" value="1"/>
</dbReference>
<feature type="transmembrane region" description="Helical" evidence="7">
    <location>
        <begin position="63"/>
        <end position="85"/>
    </location>
</feature>
<keyword evidence="4 7" id="KW-0812">Transmembrane</keyword>
<dbReference type="GO" id="GO:0005886">
    <property type="term" value="C:plasma membrane"/>
    <property type="evidence" value="ECO:0007669"/>
    <property type="project" value="UniProtKB-SubCell"/>
</dbReference>
<dbReference type="OrthoDB" id="10050321at2759"/>
<dbReference type="Proteomes" id="UP000270924">
    <property type="component" value="Unassembled WGS sequence"/>
</dbReference>